<sequence>MGAPGWPVLRHECPVAQAFPGKQLVIMSPDAEVALLPKGGEPLNPQAVYVVGGIVDRTVRKGLTLEYAAAAGLTAVRLPVLEYAAELGLGKGTTKRPVLNVNDVVVALLEYHRTGKDSFTNRALDETSASLKTLGVALDTRLVWGKGAIALTTGVTVILALAMLALGVGRSLIAYQADRTGASRMGGRLMTWMWLCAVFILLWWSLTMWFMILLLGELLWSAGALVVTSAARVGADTARHVPASMAVEINSTKGGSLCSTRCVDLSVFDFALGNTTCLCDLNAIVKADTAMSLAMHQMIGSITGAIMMLVAGGWVLMTSAAEFGVTRRERQLLRRIAKARAASASGEGAKLLNGVEGSSGALGGKNKKGGKKGGGGPEVIVDQETGEILDVEMSSISLGSRTRDGADNAPSAGGGGGSSKGVVGSLLSASKSAGRTVGKGVYLGGKMLDNIGSLLKGGR</sequence>
<dbReference type="PROSITE" id="PS51675">
    <property type="entry name" value="SAM_MT_TRM10"/>
    <property type="match status" value="1"/>
</dbReference>
<dbReference type="PANTHER" id="PTHR13563">
    <property type="entry name" value="TRNA (GUANINE-9-) METHYLTRANSFERASE"/>
    <property type="match status" value="1"/>
</dbReference>
<protein>
    <recommendedName>
        <fullName evidence="1">tRNA (guanine(9)-N(1))-methyltransferase</fullName>
        <ecNumber evidence="1">2.1.1.221</ecNumber>
    </recommendedName>
</protein>
<evidence type="ECO:0000256" key="6">
    <source>
        <dbReference type="SAM" id="MobiDB-lite"/>
    </source>
</evidence>
<feature type="transmembrane region" description="Helical" evidence="7">
    <location>
        <begin position="148"/>
        <end position="168"/>
    </location>
</feature>
<keyword evidence="2" id="KW-0489">Methyltransferase</keyword>
<keyword evidence="7" id="KW-0472">Membrane</keyword>
<dbReference type="GO" id="GO:0008168">
    <property type="term" value="F:methyltransferase activity"/>
    <property type="evidence" value="ECO:0007669"/>
    <property type="project" value="UniProtKB-KW"/>
</dbReference>
<evidence type="ECO:0000256" key="4">
    <source>
        <dbReference type="ARBA" id="ARBA00022691"/>
    </source>
</evidence>
<evidence type="ECO:0000256" key="7">
    <source>
        <dbReference type="SAM" id="Phobius"/>
    </source>
</evidence>
<comment type="caution">
    <text evidence="9">The sequence shown here is derived from an EMBL/GenBank/DDBJ whole genome shotgun (WGS) entry which is preliminary data.</text>
</comment>
<evidence type="ECO:0000256" key="5">
    <source>
        <dbReference type="ARBA" id="ARBA00048434"/>
    </source>
</evidence>
<proteinExistence type="predicted"/>
<feature type="transmembrane region" description="Helical" evidence="7">
    <location>
        <begin position="189"/>
        <end position="212"/>
    </location>
</feature>
<organism evidence="9 10">
    <name type="scientific">Haematococcus lacustris</name>
    <name type="common">Green alga</name>
    <name type="synonym">Haematococcus pluvialis</name>
    <dbReference type="NCBI Taxonomy" id="44745"/>
    <lineage>
        <taxon>Eukaryota</taxon>
        <taxon>Viridiplantae</taxon>
        <taxon>Chlorophyta</taxon>
        <taxon>core chlorophytes</taxon>
        <taxon>Chlorophyceae</taxon>
        <taxon>CS clade</taxon>
        <taxon>Chlamydomonadales</taxon>
        <taxon>Haematococcaceae</taxon>
        <taxon>Haematococcus</taxon>
    </lineage>
</organism>
<accession>A0A699YNH6</accession>
<keyword evidence="7" id="KW-1133">Transmembrane helix</keyword>
<feature type="transmembrane region" description="Helical" evidence="7">
    <location>
        <begin position="298"/>
        <end position="325"/>
    </location>
</feature>
<gene>
    <name evidence="9" type="ORF">HaLaN_07394</name>
</gene>
<keyword evidence="4" id="KW-0949">S-adenosyl-L-methionine</keyword>
<keyword evidence="7" id="KW-0812">Transmembrane</keyword>
<dbReference type="AlphaFoldDB" id="A0A699YNH6"/>
<dbReference type="Gene3D" id="3.40.1280.30">
    <property type="match status" value="1"/>
</dbReference>
<reference evidence="9 10" key="1">
    <citation type="submission" date="2020-02" db="EMBL/GenBank/DDBJ databases">
        <title>Draft genome sequence of Haematococcus lacustris strain NIES-144.</title>
        <authorList>
            <person name="Morimoto D."/>
            <person name="Nakagawa S."/>
            <person name="Yoshida T."/>
            <person name="Sawayama S."/>
        </authorList>
    </citation>
    <scope>NUCLEOTIDE SEQUENCE [LARGE SCALE GENOMIC DNA]</scope>
    <source>
        <strain evidence="9 10">NIES-144</strain>
    </source>
</reference>
<dbReference type="EMBL" id="BLLF01000440">
    <property type="protein sequence ID" value="GFH11827.1"/>
    <property type="molecule type" value="Genomic_DNA"/>
</dbReference>
<dbReference type="EC" id="2.1.1.221" evidence="1"/>
<name>A0A699YNH6_HAELA</name>
<evidence type="ECO:0000256" key="2">
    <source>
        <dbReference type="ARBA" id="ARBA00022603"/>
    </source>
</evidence>
<keyword evidence="10" id="KW-1185">Reference proteome</keyword>
<evidence type="ECO:0000313" key="9">
    <source>
        <dbReference type="EMBL" id="GFH11827.1"/>
    </source>
</evidence>
<dbReference type="InterPro" id="IPR028564">
    <property type="entry name" value="MT_TRM10-typ"/>
</dbReference>
<feature type="non-terminal residue" evidence="9">
    <location>
        <position position="1"/>
    </location>
</feature>
<evidence type="ECO:0000256" key="1">
    <source>
        <dbReference type="ARBA" id="ARBA00012797"/>
    </source>
</evidence>
<evidence type="ECO:0000259" key="8">
    <source>
        <dbReference type="PROSITE" id="PS51675"/>
    </source>
</evidence>
<keyword evidence="3" id="KW-0808">Transferase</keyword>
<dbReference type="Proteomes" id="UP000485058">
    <property type="component" value="Unassembled WGS sequence"/>
</dbReference>
<dbReference type="GO" id="GO:0002939">
    <property type="term" value="P:tRNA N1-guanine methylation"/>
    <property type="evidence" value="ECO:0007669"/>
    <property type="project" value="TreeGrafter"/>
</dbReference>
<dbReference type="PANTHER" id="PTHR13563:SF13">
    <property type="entry name" value="TRNA METHYLTRANSFERASE 10 HOMOLOG A"/>
    <property type="match status" value="1"/>
</dbReference>
<evidence type="ECO:0000256" key="3">
    <source>
        <dbReference type="ARBA" id="ARBA00022679"/>
    </source>
</evidence>
<comment type="catalytic activity">
    <reaction evidence="5">
        <text>guanosine(9) in tRNA + S-adenosyl-L-methionine = N(1)-methylguanosine(9) in tRNA + S-adenosyl-L-homocysteine + H(+)</text>
        <dbReference type="Rhea" id="RHEA:43156"/>
        <dbReference type="Rhea" id="RHEA-COMP:10367"/>
        <dbReference type="Rhea" id="RHEA-COMP:10368"/>
        <dbReference type="ChEBI" id="CHEBI:15378"/>
        <dbReference type="ChEBI" id="CHEBI:57856"/>
        <dbReference type="ChEBI" id="CHEBI:59789"/>
        <dbReference type="ChEBI" id="CHEBI:73542"/>
        <dbReference type="ChEBI" id="CHEBI:74269"/>
        <dbReference type="EC" id="2.1.1.221"/>
    </reaction>
</comment>
<dbReference type="InterPro" id="IPR007356">
    <property type="entry name" value="tRNA_m1G_MeTrfase_euk"/>
</dbReference>
<feature type="region of interest" description="Disordered" evidence="6">
    <location>
        <begin position="399"/>
        <end position="419"/>
    </location>
</feature>
<dbReference type="CDD" id="cd18089">
    <property type="entry name" value="SPOUT_Trm10-like"/>
    <property type="match status" value="1"/>
</dbReference>
<dbReference type="GO" id="GO:0005634">
    <property type="term" value="C:nucleus"/>
    <property type="evidence" value="ECO:0007669"/>
    <property type="project" value="TreeGrafter"/>
</dbReference>
<dbReference type="GO" id="GO:0000049">
    <property type="term" value="F:tRNA binding"/>
    <property type="evidence" value="ECO:0007669"/>
    <property type="project" value="TreeGrafter"/>
</dbReference>
<feature type="domain" description="SAM-dependent MTase TRM10-type" evidence="8">
    <location>
        <begin position="1"/>
        <end position="136"/>
    </location>
</feature>
<evidence type="ECO:0000313" key="10">
    <source>
        <dbReference type="Proteomes" id="UP000485058"/>
    </source>
</evidence>
<dbReference type="InterPro" id="IPR038459">
    <property type="entry name" value="MT_TRM10-typ_sf"/>
</dbReference>